<dbReference type="AlphaFoldDB" id="W1J1P5"/>
<dbReference type="EMBL" id="CBXF010000099">
    <property type="protein sequence ID" value="CDL83968.1"/>
    <property type="molecule type" value="Genomic_DNA"/>
</dbReference>
<evidence type="ECO:0000313" key="2">
    <source>
        <dbReference type="Proteomes" id="UP000019202"/>
    </source>
</evidence>
<name>W1J1P5_9GAMM</name>
<accession>W1J1P5</accession>
<keyword evidence="2" id="KW-1185">Reference proteome</keyword>
<organism evidence="1 2">
    <name type="scientific">Xenorhabdus szentirmaii DSM 16338</name>
    <dbReference type="NCBI Taxonomy" id="1427518"/>
    <lineage>
        <taxon>Bacteria</taxon>
        <taxon>Pseudomonadati</taxon>
        <taxon>Pseudomonadota</taxon>
        <taxon>Gammaproteobacteria</taxon>
        <taxon>Enterobacterales</taxon>
        <taxon>Morganellaceae</taxon>
        <taxon>Xenorhabdus</taxon>
    </lineage>
</organism>
<sequence>MVCKFFGTLKANNKRLSDEELIKMLHECLQAAHARHALNQIQSD</sequence>
<evidence type="ECO:0000313" key="1">
    <source>
        <dbReference type="EMBL" id="CDL83968.1"/>
    </source>
</evidence>
<reference evidence="1" key="1">
    <citation type="submission" date="2013-11" db="EMBL/GenBank/DDBJ databases">
        <title>Draft genome sequence and annotation of the entomopathogenic bacteria, Xenorhabdus cabanillasi strain JM26 and Xenorhabdus szentirmai strain DSM 16338.</title>
        <authorList>
            <person name="Gualtieri M."/>
            <person name="Ogier J.C."/>
            <person name="Pages S."/>
            <person name="Givaudan A."/>
            <person name="Gaudriault S."/>
        </authorList>
    </citation>
    <scope>NUCLEOTIDE SEQUENCE [LARGE SCALE GENOMIC DNA]</scope>
    <source>
        <strain evidence="1">DSM 16338</strain>
    </source>
</reference>
<dbReference type="RefSeq" id="WP_280113409.1">
    <property type="nucleotide sequence ID" value="NZ_CAWLWS010000099.1"/>
</dbReference>
<protein>
    <submittedName>
        <fullName evidence="1">Uncharacterized protein</fullName>
    </submittedName>
</protein>
<dbReference type="Proteomes" id="UP000019202">
    <property type="component" value="Unassembled WGS sequence"/>
</dbReference>
<comment type="caution">
    <text evidence="1">The sequence shown here is derived from an EMBL/GenBank/DDBJ whole genome shotgun (WGS) entry which is preliminary data.</text>
</comment>
<gene>
    <name evidence="1" type="ORF">XSR1_40016</name>
</gene>
<proteinExistence type="predicted"/>